<reference evidence="1" key="1">
    <citation type="submission" date="2018-05" db="EMBL/GenBank/DDBJ databases">
        <title>Draft genome of Mucuna pruriens seed.</title>
        <authorList>
            <person name="Nnadi N.E."/>
            <person name="Vos R."/>
            <person name="Hasami M.H."/>
            <person name="Devisetty U.K."/>
            <person name="Aguiy J.C."/>
        </authorList>
    </citation>
    <scope>NUCLEOTIDE SEQUENCE [LARGE SCALE GENOMIC DNA]</scope>
    <source>
        <strain evidence="1">JCA_2017</strain>
    </source>
</reference>
<keyword evidence="2" id="KW-1185">Reference proteome</keyword>
<proteinExistence type="predicted"/>
<gene>
    <name evidence="1" type="ORF">CR513_26540</name>
</gene>
<protein>
    <recommendedName>
        <fullName evidence="3">CCHC-type domain-containing protein</fullName>
    </recommendedName>
</protein>
<name>A0A371GLP4_MUCPR</name>
<comment type="caution">
    <text evidence="1">The sequence shown here is derived from an EMBL/GenBank/DDBJ whole genome shotgun (WGS) entry which is preliminary data.</text>
</comment>
<dbReference type="AlphaFoldDB" id="A0A371GLP4"/>
<evidence type="ECO:0000313" key="2">
    <source>
        <dbReference type="Proteomes" id="UP000257109"/>
    </source>
</evidence>
<sequence length="246" mass="28568">MREESRLATPGKKIEHIKMLDFRSAIKKGGSLSERLRHLLRHKARSTNTQIFQKSSLTRQVATCWASDATRLEYNKVITIFIIRSLHPKPELVFDKMTNNKLPMEELLGTFNVHEIKLIKDEGQRKGKHIALKAQKASKESSSKAFKAKESCEEAFDEEGSNEDELSFISRKIHSMWKNKGGSRWKNNSRRYTKEVKDKSQVVYYKCKKPRHVRSECPSLEKEKGKEKKYLFLQGEERPHDHIGGP</sequence>
<evidence type="ECO:0008006" key="3">
    <source>
        <dbReference type="Google" id="ProtNLM"/>
    </source>
</evidence>
<dbReference type="OrthoDB" id="1432452at2759"/>
<dbReference type="Proteomes" id="UP000257109">
    <property type="component" value="Unassembled WGS sequence"/>
</dbReference>
<dbReference type="EMBL" id="QJKJ01005114">
    <property type="protein sequence ID" value="RDX91475.1"/>
    <property type="molecule type" value="Genomic_DNA"/>
</dbReference>
<feature type="non-terminal residue" evidence="1">
    <location>
        <position position="1"/>
    </location>
</feature>
<organism evidence="1 2">
    <name type="scientific">Mucuna pruriens</name>
    <name type="common">Velvet bean</name>
    <name type="synonym">Dolichos pruriens</name>
    <dbReference type="NCBI Taxonomy" id="157652"/>
    <lineage>
        <taxon>Eukaryota</taxon>
        <taxon>Viridiplantae</taxon>
        <taxon>Streptophyta</taxon>
        <taxon>Embryophyta</taxon>
        <taxon>Tracheophyta</taxon>
        <taxon>Spermatophyta</taxon>
        <taxon>Magnoliopsida</taxon>
        <taxon>eudicotyledons</taxon>
        <taxon>Gunneridae</taxon>
        <taxon>Pentapetalae</taxon>
        <taxon>rosids</taxon>
        <taxon>fabids</taxon>
        <taxon>Fabales</taxon>
        <taxon>Fabaceae</taxon>
        <taxon>Papilionoideae</taxon>
        <taxon>50 kb inversion clade</taxon>
        <taxon>NPAAA clade</taxon>
        <taxon>indigoferoid/millettioid clade</taxon>
        <taxon>Phaseoleae</taxon>
        <taxon>Mucuna</taxon>
    </lineage>
</organism>
<accession>A0A371GLP4</accession>
<evidence type="ECO:0000313" key="1">
    <source>
        <dbReference type="EMBL" id="RDX91475.1"/>
    </source>
</evidence>